<keyword evidence="1" id="KW-0812">Transmembrane</keyword>
<feature type="transmembrane region" description="Helical" evidence="1">
    <location>
        <begin position="54"/>
        <end position="76"/>
    </location>
</feature>
<name>A0A3M5R9A3_9PSED</name>
<dbReference type="Proteomes" id="UP000274212">
    <property type="component" value="Unassembled WGS sequence"/>
</dbReference>
<proteinExistence type="predicted"/>
<dbReference type="AlphaFoldDB" id="A0A3M5R9A3"/>
<feature type="non-terminal residue" evidence="2">
    <location>
        <position position="97"/>
    </location>
</feature>
<dbReference type="EMBL" id="RBTT01000297">
    <property type="protein sequence ID" value="RMU05559.1"/>
    <property type="molecule type" value="Genomic_DNA"/>
</dbReference>
<comment type="caution">
    <text evidence="2">The sequence shown here is derived from an EMBL/GenBank/DDBJ whole genome shotgun (WGS) entry which is preliminary data.</text>
</comment>
<keyword evidence="1" id="KW-0472">Membrane</keyword>
<keyword evidence="1" id="KW-1133">Transmembrane helix</keyword>
<reference evidence="2 3" key="1">
    <citation type="submission" date="2018-08" db="EMBL/GenBank/DDBJ databases">
        <title>Recombination of ecologically and evolutionarily significant loci maintains genetic cohesion in the Pseudomonas syringae species complex.</title>
        <authorList>
            <person name="Dillon M."/>
            <person name="Thakur S."/>
            <person name="Almeida R.N.D."/>
            <person name="Weir B.S."/>
            <person name="Guttman D.S."/>
        </authorList>
    </citation>
    <scope>NUCLEOTIDE SEQUENCE [LARGE SCALE GENOMIC DNA]</scope>
    <source>
        <strain evidence="2 3">ICMP 9829</strain>
    </source>
</reference>
<gene>
    <name evidence="2" type="ORF">ALP36_05047</name>
</gene>
<evidence type="ECO:0000313" key="2">
    <source>
        <dbReference type="EMBL" id="RMU05559.1"/>
    </source>
</evidence>
<evidence type="ECO:0000313" key="3">
    <source>
        <dbReference type="Proteomes" id="UP000274212"/>
    </source>
</evidence>
<evidence type="ECO:0000256" key="1">
    <source>
        <dbReference type="SAM" id="Phobius"/>
    </source>
</evidence>
<organism evidence="2 3">
    <name type="scientific">Pseudomonas syringae pv. coriandricola</name>
    <dbReference type="NCBI Taxonomy" id="264453"/>
    <lineage>
        <taxon>Bacteria</taxon>
        <taxon>Pseudomonadati</taxon>
        <taxon>Pseudomonadota</taxon>
        <taxon>Gammaproteobacteria</taxon>
        <taxon>Pseudomonadales</taxon>
        <taxon>Pseudomonadaceae</taxon>
        <taxon>Pseudomonas</taxon>
    </lineage>
</organism>
<sequence length="97" mass="10566">MDGYETGCSLVDLCRSCRRLQLHTVLVTDRTCSVTLASSFSLIRENLMRAYKNLAAKIGGLLLALTIVGTSLPAFAVNDCDLDNDNITDASCCHRHC</sequence>
<accession>A0A3M5R9A3</accession>
<protein>
    <submittedName>
        <fullName evidence="2">Uncharacterized protein</fullName>
    </submittedName>
</protein>